<feature type="region of interest" description="Disordered" evidence="4">
    <location>
        <begin position="241"/>
        <end position="313"/>
    </location>
</feature>
<keyword evidence="3" id="KW-0175">Coiled coil</keyword>
<dbReference type="Proteomes" id="UP000504634">
    <property type="component" value="Unplaced"/>
</dbReference>
<dbReference type="InterPro" id="IPR005491">
    <property type="entry name" value="ENT_dom"/>
</dbReference>
<dbReference type="PANTHER" id="PTHR16500">
    <property type="entry name" value="BRCA2-INTERACTING TRANSCRIPTIONAL REPRESSOR EMSY"/>
    <property type="match status" value="1"/>
</dbReference>
<feature type="region of interest" description="Disordered" evidence="4">
    <location>
        <begin position="943"/>
        <end position="963"/>
    </location>
</feature>
<dbReference type="InterPro" id="IPR036142">
    <property type="entry name" value="ENT_dom-like_sf"/>
</dbReference>
<evidence type="ECO:0000259" key="5">
    <source>
        <dbReference type="PROSITE" id="PS51138"/>
    </source>
</evidence>
<dbReference type="GO" id="GO:0006355">
    <property type="term" value="P:regulation of DNA-templated transcription"/>
    <property type="evidence" value="ECO:0007669"/>
    <property type="project" value="InterPro"/>
</dbReference>
<dbReference type="SMART" id="SM01191">
    <property type="entry name" value="ENT"/>
    <property type="match status" value="1"/>
</dbReference>
<dbReference type="PANTHER" id="PTHR16500:SF3">
    <property type="entry name" value="BRCA2-INTERACTING TRANSCRIPTIONAL REPRESSOR EMSY"/>
    <property type="match status" value="1"/>
</dbReference>
<dbReference type="Gene3D" id="1.10.1240.40">
    <property type="entry name" value="ENT domain"/>
    <property type="match status" value="1"/>
</dbReference>
<organism evidence="6 7">
    <name type="scientific">Drosophila lebanonensis</name>
    <name type="common">Fruit fly</name>
    <name type="synonym">Scaptodrosophila lebanonensis</name>
    <dbReference type="NCBI Taxonomy" id="7225"/>
    <lineage>
        <taxon>Eukaryota</taxon>
        <taxon>Metazoa</taxon>
        <taxon>Ecdysozoa</taxon>
        <taxon>Arthropoda</taxon>
        <taxon>Hexapoda</taxon>
        <taxon>Insecta</taxon>
        <taxon>Pterygota</taxon>
        <taxon>Neoptera</taxon>
        <taxon>Endopterygota</taxon>
        <taxon>Diptera</taxon>
        <taxon>Brachycera</taxon>
        <taxon>Muscomorpha</taxon>
        <taxon>Ephydroidea</taxon>
        <taxon>Drosophilidae</taxon>
        <taxon>Scaptodrosophila</taxon>
    </lineage>
</organism>
<dbReference type="PROSITE" id="PS51138">
    <property type="entry name" value="ENT"/>
    <property type="match status" value="1"/>
</dbReference>
<feature type="region of interest" description="Disordered" evidence="4">
    <location>
        <begin position="438"/>
        <end position="466"/>
    </location>
</feature>
<dbReference type="SUPFAM" id="SSF158639">
    <property type="entry name" value="ENT-like"/>
    <property type="match status" value="1"/>
</dbReference>
<dbReference type="GeneID" id="115631789"/>
<dbReference type="RefSeq" id="XP_030384484.1">
    <property type="nucleotide sequence ID" value="XM_030528624.1"/>
</dbReference>
<feature type="region of interest" description="Disordered" evidence="4">
    <location>
        <begin position="175"/>
        <end position="205"/>
    </location>
</feature>
<evidence type="ECO:0000256" key="2">
    <source>
        <dbReference type="ARBA" id="ARBA00023242"/>
    </source>
</evidence>
<feature type="domain" description="ENT" evidence="5">
    <location>
        <begin position="13"/>
        <end position="97"/>
    </location>
</feature>
<dbReference type="OrthoDB" id="10035579at2759"/>
<evidence type="ECO:0000256" key="3">
    <source>
        <dbReference type="SAM" id="Coils"/>
    </source>
</evidence>
<accession>A0A6J2U822</accession>
<proteinExistence type="predicted"/>
<evidence type="ECO:0000313" key="7">
    <source>
        <dbReference type="RefSeq" id="XP_030384484.1"/>
    </source>
</evidence>
<dbReference type="GO" id="GO:0005654">
    <property type="term" value="C:nucleoplasm"/>
    <property type="evidence" value="ECO:0007669"/>
    <property type="project" value="TreeGrafter"/>
</dbReference>
<dbReference type="Pfam" id="PF03735">
    <property type="entry name" value="ENT"/>
    <property type="match status" value="1"/>
</dbReference>
<sequence length="1102" mass="117960">MWPQTLQMSRDECRGMLRRLELESYSHIISVFRAQGCLSEPKAKLLEELRQYFHITMERHRAEVRRAVNDEQLCTIAENVCGPNTWQEWSREGRRPYPLLPRIDPQTALTIVANDLAAKAFAENAKLAAPAETGANLKEAMLDQATYVALKHGKAKKQDPPHVVMEEPFKVPDVPNEVKKATLKRKEIEGESKPNKKRSTQHEKQQLLQQSLANIEDGHAQEPEEGRKLSARTLQNRFFYQQQQKHKQRMSSKKATAAGALTNHSGGLATNKRTAAPAKSGRRRAQKQLQQQKQQQQLQQQQQHQHQPQLQLQQQAQPKVLLGAENAPTALANHVANYHEVQPHVEYILDEALKSVSAVPTPTSPVTPNFAKGKHIGVAGTRLYTPSSATERVEIGSPTQRTVFANSPIVFKEKLPPQQQQQQLITPVKKYIVEERPTQPAAATPPATSIAVPSSSNSGNSNNNISTANLPLAPQIISVQQIPAPSLGSKLRATTAATTTTILPAGTKLTPKKVQLLELEGKPKATPSTAVRLLPYDQQQQLHPPSLGNLSKVDKQTAVQKYIVEERPPNQTIATLSPTSLTALGPVNASTVNIIKNIPAASLNNTLITPLAAPNPTNPNNPNVPNVFRKAATNINIKAINATGASSGTNSVNATQLLGNIKLNAGPTSGAQTFNIKQVPSSALRNIKFCSSNGKVFLQQAKIPAGSIIHKLNNASSGVATNSSALSPTGAPTSTQPAQRITIQKMQILTPSQVISSAAGGTSSGTGVTTTIVTSSAGAGAKVKPTTLTFATATGSKNNLVILPVSASSNMRTVTLAAKPVTKIAGEVLATPKPNVLVIGSANATAAVATTTTTVAATPPQQQQQLVVSSSNKPKAHQLITEDTPIDIINMPIIVADNNGSVSSSTDAKARTTLKATTTGPQPLVVLNTTDWEVELDQASKATTVKGATSTTNSSAPKGNSNPTLEEVIVECSNENNAIEEQEQQQQDQQQQEQVNNRIIELDDESVEYVDMDLDQPIEIQSTSNLESLEELGVATTMVTTTTTSLKTAIMSTQLYDGNDSQMPQKLQAAQDNATAGTTTIATAAAVAATTIPAATTMTTQP</sequence>
<name>A0A6J2U822_DROLE</name>
<dbReference type="AlphaFoldDB" id="A0A6J2U822"/>
<evidence type="ECO:0000256" key="4">
    <source>
        <dbReference type="SAM" id="MobiDB-lite"/>
    </source>
</evidence>
<feature type="compositionally biased region" description="Low complexity" evidence="4">
    <location>
        <begin position="287"/>
        <end position="313"/>
    </location>
</feature>
<evidence type="ECO:0000256" key="1">
    <source>
        <dbReference type="ARBA" id="ARBA00004123"/>
    </source>
</evidence>
<feature type="coiled-coil region" evidence="3">
    <location>
        <begin position="965"/>
        <end position="992"/>
    </location>
</feature>
<comment type="subcellular location">
    <subcellularLocation>
        <location evidence="1">Nucleus</location>
    </subcellularLocation>
</comment>
<keyword evidence="2" id="KW-0539">Nucleus</keyword>
<evidence type="ECO:0000313" key="6">
    <source>
        <dbReference type="Proteomes" id="UP000504634"/>
    </source>
</evidence>
<keyword evidence="6" id="KW-1185">Reference proteome</keyword>
<protein>
    <submittedName>
        <fullName evidence="7">Mediator of RNA polymerase II transcription subunit 26</fullName>
    </submittedName>
</protein>
<gene>
    <name evidence="7" type="primary">LOC115631789</name>
</gene>
<dbReference type="InterPro" id="IPR033482">
    <property type="entry name" value="EMSY"/>
</dbReference>
<reference evidence="7" key="1">
    <citation type="submission" date="2025-08" db="UniProtKB">
        <authorList>
            <consortium name="RefSeq"/>
        </authorList>
    </citation>
    <scope>IDENTIFICATION</scope>
    <source>
        <strain evidence="7">11010-0011.00</strain>
        <tissue evidence="7">Whole body</tissue>
    </source>
</reference>